<dbReference type="InterPro" id="IPR000511">
    <property type="entry name" value="Holocyt_c/c1_synthase"/>
</dbReference>
<feature type="compositionally biased region" description="Polar residues" evidence="11">
    <location>
        <begin position="96"/>
        <end position="109"/>
    </location>
</feature>
<gene>
    <name evidence="12" type="ORF">I316_02677</name>
</gene>
<organism evidence="12 13">
    <name type="scientific">Kwoniella heveanensis BCC8398</name>
    <dbReference type="NCBI Taxonomy" id="1296120"/>
    <lineage>
        <taxon>Eukaryota</taxon>
        <taxon>Fungi</taxon>
        <taxon>Dikarya</taxon>
        <taxon>Basidiomycota</taxon>
        <taxon>Agaricomycotina</taxon>
        <taxon>Tremellomycetes</taxon>
        <taxon>Tremellales</taxon>
        <taxon>Cryptococcaceae</taxon>
        <taxon>Kwoniella</taxon>
    </lineage>
</organism>
<dbReference type="GO" id="GO:0004408">
    <property type="term" value="F:holocytochrome-c synthase activity"/>
    <property type="evidence" value="ECO:0007669"/>
    <property type="project" value="UniProtKB-EC"/>
</dbReference>
<evidence type="ECO:0000313" key="12">
    <source>
        <dbReference type="EMBL" id="OCF35622.1"/>
    </source>
</evidence>
<dbReference type="GO" id="GO:0005743">
    <property type="term" value="C:mitochondrial inner membrane"/>
    <property type="evidence" value="ECO:0007669"/>
    <property type="project" value="UniProtKB-SubCell"/>
</dbReference>
<dbReference type="PANTHER" id="PTHR12743:SF3">
    <property type="entry name" value="HOLOCYTOCHROME-C SYNTHASE"/>
    <property type="match status" value="1"/>
</dbReference>
<dbReference type="STRING" id="1296120.A0A1B9GX87"/>
<evidence type="ECO:0000256" key="11">
    <source>
        <dbReference type="SAM" id="MobiDB-lite"/>
    </source>
</evidence>
<feature type="compositionally biased region" description="Low complexity" evidence="11">
    <location>
        <begin position="58"/>
        <end position="77"/>
    </location>
</feature>
<accession>A0A1B9GX87</accession>
<dbReference type="Pfam" id="PF01265">
    <property type="entry name" value="Cyto_heme_lyase"/>
    <property type="match status" value="1"/>
</dbReference>
<protein>
    <recommendedName>
        <fullName evidence="10">Holocytochrome c-type synthase</fullName>
        <ecNumber evidence="10">4.4.1.17</ecNumber>
    </recommendedName>
</protein>
<evidence type="ECO:0000313" key="13">
    <source>
        <dbReference type="Proteomes" id="UP000092666"/>
    </source>
</evidence>
<sequence length="335" mass="35819">MKWNIGSSSSASSSSASTLIDPTLATSAIPSDHPPIPASSSSSLAGARPPAQCPMHQSSGGPPRGAAAGGASSSSSGLAKCPIQHDGNGGPDKMNPLNNIPANLSLSKQPDQKLDLPTDRTASTIPRPKGDNPGGEAYGLGNTWDYPSPQQFYNALVRKGWETPEESVEVMVAIHNFLNERAWEEVMKWEKRLPGGENSQLARFTGRPGELSPKARFHLWAGKLFPETFNTEPPFDRHDWIVTRPVPTSTSTATSTPTPSSSSSTETPTPTPAAEAPTVSTRYVIDYYSAPPDEDGNPVFSLDVRPALDSFESFSERIKVSWEEWRNGNGSSESG</sequence>
<evidence type="ECO:0000256" key="5">
    <source>
        <dbReference type="ARBA" id="ARBA00022792"/>
    </source>
</evidence>
<evidence type="ECO:0000256" key="1">
    <source>
        <dbReference type="ARBA" id="ARBA00004273"/>
    </source>
</evidence>
<keyword evidence="5 10" id="KW-0999">Mitochondrion inner membrane</keyword>
<dbReference type="OrthoDB" id="4243at2759"/>
<dbReference type="PANTHER" id="PTHR12743">
    <property type="entry name" value="CYTOCHROME C1 HEME LYASE"/>
    <property type="match status" value="1"/>
</dbReference>
<evidence type="ECO:0000256" key="10">
    <source>
        <dbReference type="RuleBase" id="RU363130"/>
    </source>
</evidence>
<dbReference type="GO" id="GO:0046872">
    <property type="term" value="F:metal ion binding"/>
    <property type="evidence" value="ECO:0007669"/>
    <property type="project" value="UniProtKB-KW"/>
</dbReference>
<reference evidence="13" key="2">
    <citation type="submission" date="2013-12" db="EMBL/GenBank/DDBJ databases">
        <title>Evolution of pathogenesis and genome organization in the Tremellales.</title>
        <authorList>
            <person name="Cuomo C."/>
            <person name="Litvintseva A."/>
            <person name="Heitman J."/>
            <person name="Chen Y."/>
            <person name="Sun S."/>
            <person name="Springer D."/>
            <person name="Dromer F."/>
            <person name="Young S."/>
            <person name="Zeng Q."/>
            <person name="Chapman S."/>
            <person name="Gujja S."/>
            <person name="Saif S."/>
            <person name="Birren B."/>
        </authorList>
    </citation>
    <scope>NUCLEOTIDE SEQUENCE [LARGE SCALE GENOMIC DNA]</scope>
    <source>
        <strain evidence="13">BCC8398</strain>
    </source>
</reference>
<evidence type="ECO:0000256" key="2">
    <source>
        <dbReference type="ARBA" id="ARBA00007255"/>
    </source>
</evidence>
<evidence type="ECO:0000256" key="4">
    <source>
        <dbReference type="ARBA" id="ARBA00022723"/>
    </source>
</evidence>
<proteinExistence type="inferred from homology"/>
<dbReference type="Proteomes" id="UP000092666">
    <property type="component" value="Unassembled WGS sequence"/>
</dbReference>
<keyword evidence="8 10" id="KW-0472">Membrane</keyword>
<evidence type="ECO:0000256" key="7">
    <source>
        <dbReference type="ARBA" id="ARBA00023128"/>
    </source>
</evidence>
<reference evidence="12 13" key="1">
    <citation type="submission" date="2013-07" db="EMBL/GenBank/DDBJ databases">
        <title>The Genome Sequence of Cryptococcus heveanensis BCC8398.</title>
        <authorList>
            <consortium name="The Broad Institute Genome Sequencing Platform"/>
            <person name="Cuomo C."/>
            <person name="Litvintseva A."/>
            <person name="Chen Y."/>
            <person name="Heitman J."/>
            <person name="Sun S."/>
            <person name="Springer D."/>
            <person name="Dromer F."/>
            <person name="Young S.K."/>
            <person name="Zeng Q."/>
            <person name="Gargeya S."/>
            <person name="Fitzgerald M."/>
            <person name="Abouelleil A."/>
            <person name="Alvarado L."/>
            <person name="Berlin A.M."/>
            <person name="Chapman S.B."/>
            <person name="Dewar J."/>
            <person name="Goldberg J."/>
            <person name="Griggs A."/>
            <person name="Gujja S."/>
            <person name="Hansen M."/>
            <person name="Howarth C."/>
            <person name="Imamovic A."/>
            <person name="Larimer J."/>
            <person name="McCowan C."/>
            <person name="Murphy C."/>
            <person name="Pearson M."/>
            <person name="Priest M."/>
            <person name="Roberts A."/>
            <person name="Saif S."/>
            <person name="Shea T."/>
            <person name="Sykes S."/>
            <person name="Wortman J."/>
            <person name="Nusbaum C."/>
            <person name="Birren B."/>
        </authorList>
    </citation>
    <scope>NUCLEOTIDE SEQUENCE [LARGE SCALE GENOMIC DNA]</scope>
    <source>
        <strain evidence="12 13">BCC8398</strain>
    </source>
</reference>
<evidence type="ECO:0000256" key="9">
    <source>
        <dbReference type="ARBA" id="ARBA00023239"/>
    </source>
</evidence>
<comment type="function">
    <text evidence="10">Lyase that catalyzes the covalent linking of the heme group to the cytochrome C apoprotein to produce the mature functional cytochrome.</text>
</comment>
<evidence type="ECO:0000256" key="8">
    <source>
        <dbReference type="ARBA" id="ARBA00023136"/>
    </source>
</evidence>
<dbReference type="PROSITE" id="PS00822">
    <property type="entry name" value="CYTO_HEME_LYASE_2"/>
    <property type="match status" value="1"/>
</dbReference>
<feature type="compositionally biased region" description="Low complexity" evidence="11">
    <location>
        <begin position="245"/>
        <end position="281"/>
    </location>
</feature>
<keyword evidence="9 10" id="KW-0456">Lyase</keyword>
<comment type="catalytic activity">
    <reaction evidence="10">
        <text>holo-[cytochrome c] = apo-[cytochrome c] + heme b</text>
        <dbReference type="Rhea" id="RHEA:22648"/>
        <dbReference type="Rhea" id="RHEA-COMP:10725"/>
        <dbReference type="Rhea" id="RHEA-COMP:10726"/>
        <dbReference type="ChEBI" id="CHEBI:29950"/>
        <dbReference type="ChEBI" id="CHEBI:60344"/>
        <dbReference type="ChEBI" id="CHEBI:83739"/>
        <dbReference type="EC" id="4.4.1.17"/>
    </reaction>
</comment>
<dbReference type="AlphaFoldDB" id="A0A1B9GX87"/>
<name>A0A1B9GX87_9TREE</name>
<dbReference type="EC" id="4.4.1.17" evidence="10"/>
<keyword evidence="7 10" id="KW-0496">Mitochondrion</keyword>
<feature type="compositionally biased region" description="Low complexity" evidence="11">
    <location>
        <begin position="38"/>
        <end position="50"/>
    </location>
</feature>
<evidence type="ECO:0000256" key="3">
    <source>
        <dbReference type="ARBA" id="ARBA00022617"/>
    </source>
</evidence>
<keyword evidence="3 10" id="KW-0349">Heme</keyword>
<feature type="region of interest" description="Disordered" evidence="11">
    <location>
        <begin position="24"/>
        <end position="137"/>
    </location>
</feature>
<keyword evidence="4 10" id="KW-0479">Metal-binding</keyword>
<keyword evidence="13" id="KW-1185">Reference proteome</keyword>
<feature type="region of interest" description="Disordered" evidence="11">
    <location>
        <begin position="236"/>
        <end position="281"/>
    </location>
</feature>
<keyword evidence="6 10" id="KW-0408">Iron</keyword>
<comment type="subcellular location">
    <subcellularLocation>
        <location evidence="1 10">Mitochondrion inner membrane</location>
    </subcellularLocation>
</comment>
<comment type="similarity">
    <text evidence="2 10">Belongs to the cytochrome c-type heme lyase family.</text>
</comment>
<dbReference type="EMBL" id="KI669498">
    <property type="protein sequence ID" value="OCF35622.1"/>
    <property type="molecule type" value="Genomic_DNA"/>
</dbReference>
<evidence type="ECO:0000256" key="6">
    <source>
        <dbReference type="ARBA" id="ARBA00023004"/>
    </source>
</evidence>